<accession>A0A410QBN3</accession>
<evidence type="ECO:0000313" key="1">
    <source>
        <dbReference type="EMBL" id="QAT61442.1"/>
    </source>
</evidence>
<organism evidence="1 2">
    <name type="scientific">Acidilutibacter cellobiosedens</name>
    <dbReference type="NCBI Taxonomy" id="2507161"/>
    <lineage>
        <taxon>Bacteria</taxon>
        <taxon>Bacillati</taxon>
        <taxon>Bacillota</taxon>
        <taxon>Tissierellia</taxon>
        <taxon>Tissierellales</taxon>
        <taxon>Acidilutibacteraceae</taxon>
        <taxon>Acidilutibacter</taxon>
    </lineage>
</organism>
<dbReference type="EMBL" id="CP035282">
    <property type="protein sequence ID" value="QAT61442.1"/>
    <property type="molecule type" value="Genomic_DNA"/>
</dbReference>
<dbReference type="RefSeq" id="WP_114219661.1">
    <property type="nucleotide sequence ID" value="NZ_CP035282.1"/>
</dbReference>
<evidence type="ECO:0000313" key="2">
    <source>
        <dbReference type="Proteomes" id="UP000287969"/>
    </source>
</evidence>
<gene>
    <name evidence="1" type="ORF">EQM13_07550</name>
</gene>
<keyword evidence="2" id="KW-1185">Reference proteome</keyword>
<sequence>MTAILDVKEVVGMIVITHVRVHVAEIAVEVVQIHVKIPVHLCVQQLAVIVPVLVLKSLVNY</sequence>
<dbReference type="AlphaFoldDB" id="A0A410QBN3"/>
<dbReference type="KEGG" id="spoa:EQM13_07550"/>
<reference evidence="2" key="1">
    <citation type="submission" date="2019-01" db="EMBL/GenBank/DDBJ databases">
        <title>Draft genomes of a novel of Sporanaerobacter strains.</title>
        <authorList>
            <person name="Ma S."/>
        </authorList>
    </citation>
    <scope>NUCLEOTIDE SEQUENCE [LARGE SCALE GENOMIC DNA]</scope>
    <source>
        <strain evidence="2">NJN-17</strain>
    </source>
</reference>
<dbReference type="Proteomes" id="UP000287969">
    <property type="component" value="Chromosome"/>
</dbReference>
<name>A0A410QBN3_9FIRM</name>
<protein>
    <submittedName>
        <fullName evidence="1">Uncharacterized protein</fullName>
    </submittedName>
</protein>
<proteinExistence type="predicted"/>